<protein>
    <recommendedName>
        <fullName evidence="1">Glycoside hydrolase family 38 N-terminal domain-containing protein</fullName>
    </recommendedName>
</protein>
<dbReference type="GO" id="GO:0006491">
    <property type="term" value="P:N-glycan processing"/>
    <property type="evidence" value="ECO:0007669"/>
    <property type="project" value="TreeGrafter"/>
</dbReference>
<dbReference type="InterPro" id="IPR011330">
    <property type="entry name" value="Glyco_hydro/deAcase_b/a-brl"/>
</dbReference>
<dbReference type="InterPro" id="IPR000602">
    <property type="entry name" value="Glyco_hydro_38_N"/>
</dbReference>
<organism evidence="2 3">
    <name type="scientific">Polyplax serrata</name>
    <name type="common">Common mouse louse</name>
    <dbReference type="NCBI Taxonomy" id="468196"/>
    <lineage>
        <taxon>Eukaryota</taxon>
        <taxon>Metazoa</taxon>
        <taxon>Ecdysozoa</taxon>
        <taxon>Arthropoda</taxon>
        <taxon>Hexapoda</taxon>
        <taxon>Insecta</taxon>
        <taxon>Pterygota</taxon>
        <taxon>Neoptera</taxon>
        <taxon>Paraneoptera</taxon>
        <taxon>Psocodea</taxon>
        <taxon>Troctomorpha</taxon>
        <taxon>Phthiraptera</taxon>
        <taxon>Anoplura</taxon>
        <taxon>Polyplacidae</taxon>
        <taxon>Polyplax</taxon>
    </lineage>
</organism>
<dbReference type="Gene3D" id="3.20.110.10">
    <property type="entry name" value="Glycoside hydrolase 38, N terminal domain"/>
    <property type="match status" value="1"/>
</dbReference>
<dbReference type="SUPFAM" id="SSF88713">
    <property type="entry name" value="Glycoside hydrolase/deacetylase"/>
    <property type="match status" value="1"/>
</dbReference>
<dbReference type="PANTHER" id="PTHR11607">
    <property type="entry name" value="ALPHA-MANNOSIDASE"/>
    <property type="match status" value="1"/>
</dbReference>
<dbReference type="EMBL" id="JAWJWE010000044">
    <property type="protein sequence ID" value="KAK6617361.1"/>
    <property type="molecule type" value="Genomic_DNA"/>
</dbReference>
<accession>A0AAN8P1B2</accession>
<dbReference type="InterPro" id="IPR050843">
    <property type="entry name" value="Glycosyl_Hydrlase_38"/>
</dbReference>
<dbReference type="AlphaFoldDB" id="A0AAN8P1B2"/>
<proteinExistence type="predicted"/>
<evidence type="ECO:0000313" key="3">
    <source>
        <dbReference type="Proteomes" id="UP001372834"/>
    </source>
</evidence>
<dbReference type="PANTHER" id="PTHR11607:SF70">
    <property type="entry name" value="ALPHA-MANNOSIDASE"/>
    <property type="match status" value="1"/>
</dbReference>
<feature type="domain" description="Glycoside hydrolase family 38 N-terminal" evidence="1">
    <location>
        <begin position="39"/>
        <end position="95"/>
    </location>
</feature>
<dbReference type="Pfam" id="PF01074">
    <property type="entry name" value="Glyco_hydro_38N"/>
    <property type="match status" value="1"/>
</dbReference>
<dbReference type="GO" id="GO:0004559">
    <property type="term" value="F:alpha-mannosidase activity"/>
    <property type="evidence" value="ECO:0007669"/>
    <property type="project" value="InterPro"/>
</dbReference>
<sequence length="96" mass="11412">MATNGEAESRTGLISCFGSKVNFKLDKKDKSNPWERDSVILVPHSHNDPGWLKTYENYFHYHSRNILNNLAEKLKVFPNMTFIWSEISFFSQWWER</sequence>
<gene>
    <name evidence="2" type="ORF">RUM43_014370</name>
</gene>
<dbReference type="InterPro" id="IPR027291">
    <property type="entry name" value="Glyco_hydro_38_N_sf"/>
</dbReference>
<dbReference type="GO" id="GO:0000139">
    <property type="term" value="C:Golgi membrane"/>
    <property type="evidence" value="ECO:0007669"/>
    <property type="project" value="TreeGrafter"/>
</dbReference>
<reference evidence="2 3" key="1">
    <citation type="submission" date="2023-10" db="EMBL/GenBank/DDBJ databases">
        <title>Genomes of two closely related lineages of the louse Polyplax serrata with different host specificities.</title>
        <authorList>
            <person name="Martinu J."/>
            <person name="Tarabai H."/>
            <person name="Stefka J."/>
            <person name="Hypsa V."/>
        </authorList>
    </citation>
    <scope>NUCLEOTIDE SEQUENCE [LARGE SCALE GENOMIC DNA]</scope>
    <source>
        <strain evidence="2">HR10_N</strain>
    </source>
</reference>
<name>A0AAN8P1B2_POLSC</name>
<evidence type="ECO:0000313" key="2">
    <source>
        <dbReference type="EMBL" id="KAK6617361.1"/>
    </source>
</evidence>
<comment type="caution">
    <text evidence="2">The sequence shown here is derived from an EMBL/GenBank/DDBJ whole genome shotgun (WGS) entry which is preliminary data.</text>
</comment>
<dbReference type="GO" id="GO:0006013">
    <property type="term" value="P:mannose metabolic process"/>
    <property type="evidence" value="ECO:0007669"/>
    <property type="project" value="InterPro"/>
</dbReference>
<dbReference type="Proteomes" id="UP001372834">
    <property type="component" value="Unassembled WGS sequence"/>
</dbReference>
<evidence type="ECO:0000259" key="1">
    <source>
        <dbReference type="Pfam" id="PF01074"/>
    </source>
</evidence>